<organism evidence="1 2">
    <name type="scientific">Sphaerosporella brunnea</name>
    <dbReference type="NCBI Taxonomy" id="1250544"/>
    <lineage>
        <taxon>Eukaryota</taxon>
        <taxon>Fungi</taxon>
        <taxon>Dikarya</taxon>
        <taxon>Ascomycota</taxon>
        <taxon>Pezizomycotina</taxon>
        <taxon>Pezizomycetes</taxon>
        <taxon>Pezizales</taxon>
        <taxon>Pyronemataceae</taxon>
        <taxon>Sphaerosporella</taxon>
    </lineage>
</organism>
<reference evidence="1 2" key="1">
    <citation type="submission" date="2019-09" db="EMBL/GenBank/DDBJ databases">
        <title>Draft genome of the ectomycorrhizal ascomycete Sphaerosporella brunnea.</title>
        <authorList>
            <consortium name="DOE Joint Genome Institute"/>
            <person name="Benucci G.M."/>
            <person name="Marozzi G."/>
            <person name="Antonielli L."/>
            <person name="Sanchez S."/>
            <person name="Marco P."/>
            <person name="Wang X."/>
            <person name="Falini L.B."/>
            <person name="Barry K."/>
            <person name="Haridas S."/>
            <person name="Lipzen A."/>
            <person name="Labutti K."/>
            <person name="Grigoriev I.V."/>
            <person name="Murat C."/>
            <person name="Martin F."/>
            <person name="Albertini E."/>
            <person name="Donnini D."/>
            <person name="Bonito G."/>
        </authorList>
    </citation>
    <scope>NUCLEOTIDE SEQUENCE [LARGE SCALE GENOMIC DNA]</scope>
    <source>
        <strain evidence="1 2">Sb_GMNB300</strain>
    </source>
</reference>
<keyword evidence="2" id="KW-1185">Reference proteome</keyword>
<name>A0A5J5F549_9PEZI</name>
<dbReference type="EMBL" id="VXIS01000037">
    <property type="protein sequence ID" value="KAA8911308.1"/>
    <property type="molecule type" value="Genomic_DNA"/>
</dbReference>
<dbReference type="InterPro" id="IPR001611">
    <property type="entry name" value="Leu-rich_rpt"/>
</dbReference>
<evidence type="ECO:0008006" key="3">
    <source>
        <dbReference type="Google" id="ProtNLM"/>
    </source>
</evidence>
<protein>
    <recommendedName>
        <fullName evidence="3">F-box domain-containing protein</fullName>
    </recommendedName>
</protein>
<sequence length="485" mass="53859">MRNDTAPLQEQCVSDGQNFPSTMTSYYLRPPLDPESEPLPSYEAATTRDPLPLIANYLRREDVFVASLVSQSWRAALMPALWGAPHKYWGMGERSELTSFQLFLRSVSELQSPIYHTHTLDLESVRPTIYTTLPPSWLSMLLTKLPRLRELVMKDFPFFDHQALSATNSLFPHHLHKLVAINSHNCTPSGLSGFLSKLPQLRTLDLSGSCIFTIGALPNLTSVSLRDLQLTDTAISPLLKSLGTNLRSLDVRRNLLTDGTVSILLDYNFAPPSYLSPAVAMMEEGLTHLRIAENSISVLGAVALIKSTRLVTLDLDLPRGGDPGQLVPALSMYSHSTLRTLRITHKVVMARKGLRRKMLPALRTLILTNTPEWGAAAEVDGLLEFISTTREQEGDILEVLELEMGMGQEAEVGGSLEGDFTFFEGEREASSAEVGGKETLDEVKKIRDAKSGWRGRIRVLRDLAGREVKETGVEGERWGVVRERV</sequence>
<dbReference type="OrthoDB" id="408631at2759"/>
<comment type="caution">
    <text evidence="1">The sequence shown here is derived from an EMBL/GenBank/DDBJ whole genome shotgun (WGS) entry which is preliminary data.</text>
</comment>
<proteinExistence type="predicted"/>
<accession>A0A5J5F549</accession>
<dbReference type="Gene3D" id="3.80.10.10">
    <property type="entry name" value="Ribonuclease Inhibitor"/>
    <property type="match status" value="1"/>
</dbReference>
<dbReference type="InParanoid" id="A0A5J5F549"/>
<evidence type="ECO:0000313" key="2">
    <source>
        <dbReference type="Proteomes" id="UP000326924"/>
    </source>
</evidence>
<gene>
    <name evidence="1" type="ORF">FN846DRAFT_936278</name>
</gene>
<dbReference type="InterPro" id="IPR032675">
    <property type="entry name" value="LRR_dom_sf"/>
</dbReference>
<dbReference type="AlphaFoldDB" id="A0A5J5F549"/>
<dbReference type="Proteomes" id="UP000326924">
    <property type="component" value="Unassembled WGS sequence"/>
</dbReference>
<dbReference type="SUPFAM" id="SSF52047">
    <property type="entry name" value="RNI-like"/>
    <property type="match status" value="1"/>
</dbReference>
<evidence type="ECO:0000313" key="1">
    <source>
        <dbReference type="EMBL" id="KAA8911308.1"/>
    </source>
</evidence>
<dbReference type="PROSITE" id="PS51450">
    <property type="entry name" value="LRR"/>
    <property type="match status" value="1"/>
</dbReference>